<comment type="caution">
    <text evidence="1">The sequence shown here is derived from an EMBL/GenBank/DDBJ whole genome shotgun (WGS) entry which is preliminary data.</text>
</comment>
<organism evidence="1">
    <name type="scientific">bioreactor metagenome</name>
    <dbReference type="NCBI Taxonomy" id="1076179"/>
    <lineage>
        <taxon>unclassified sequences</taxon>
        <taxon>metagenomes</taxon>
        <taxon>ecological metagenomes</taxon>
    </lineage>
</organism>
<dbReference type="AlphaFoldDB" id="A0A645IN94"/>
<proteinExistence type="predicted"/>
<gene>
    <name evidence="1" type="ORF">SDC9_200232</name>
</gene>
<reference evidence="1" key="1">
    <citation type="submission" date="2019-08" db="EMBL/GenBank/DDBJ databases">
        <authorList>
            <person name="Kucharzyk K."/>
            <person name="Murdoch R.W."/>
            <person name="Higgins S."/>
            <person name="Loffler F."/>
        </authorList>
    </citation>
    <scope>NUCLEOTIDE SEQUENCE</scope>
</reference>
<sequence length="171" mass="19548">MDLYSGDYWSLLIDIPSLIGDGISIAVPLIPGGIGTLKAPLRTTKSIKTFDKIKDLIKTGTQLDWFAKKFLRREARDFLLKNSDDFAKAIAKGTKLDVHHIIPLEWAHVMGKGFDPNMLDNLAGVDPTIHKKINQLWNEFRNDWKEISPTIDDIYKKTKEINDKFGDYFVR</sequence>
<name>A0A645IN94_9ZZZZ</name>
<accession>A0A645IN94</accession>
<protein>
    <submittedName>
        <fullName evidence="1">Uncharacterized protein</fullName>
    </submittedName>
</protein>
<evidence type="ECO:0000313" key="1">
    <source>
        <dbReference type="EMBL" id="MPN52570.1"/>
    </source>
</evidence>
<dbReference type="EMBL" id="VSSQ01118811">
    <property type="protein sequence ID" value="MPN52570.1"/>
    <property type="molecule type" value="Genomic_DNA"/>
</dbReference>